<evidence type="ECO:0000313" key="2">
    <source>
        <dbReference type="Proteomes" id="UP001295444"/>
    </source>
</evidence>
<name>A0AAD1RK76_PELCU</name>
<feature type="non-terminal residue" evidence="1">
    <location>
        <position position="1"/>
    </location>
</feature>
<proteinExistence type="predicted"/>
<accession>A0AAD1RK76</accession>
<keyword evidence="2" id="KW-1185">Reference proteome</keyword>
<evidence type="ECO:0000313" key="1">
    <source>
        <dbReference type="EMBL" id="CAH2272696.1"/>
    </source>
</evidence>
<dbReference type="EMBL" id="OW240914">
    <property type="protein sequence ID" value="CAH2272696.1"/>
    <property type="molecule type" value="Genomic_DNA"/>
</dbReference>
<protein>
    <submittedName>
        <fullName evidence="1">Uncharacterized protein</fullName>
    </submittedName>
</protein>
<organism evidence="1 2">
    <name type="scientific">Pelobates cultripes</name>
    <name type="common">Western spadefoot toad</name>
    <dbReference type="NCBI Taxonomy" id="61616"/>
    <lineage>
        <taxon>Eukaryota</taxon>
        <taxon>Metazoa</taxon>
        <taxon>Chordata</taxon>
        <taxon>Craniata</taxon>
        <taxon>Vertebrata</taxon>
        <taxon>Euteleostomi</taxon>
        <taxon>Amphibia</taxon>
        <taxon>Batrachia</taxon>
        <taxon>Anura</taxon>
        <taxon>Pelobatoidea</taxon>
        <taxon>Pelobatidae</taxon>
        <taxon>Pelobates</taxon>
    </lineage>
</organism>
<feature type="non-terminal residue" evidence="1">
    <location>
        <position position="76"/>
    </location>
</feature>
<sequence>GTIKSKPIDVAEVFEDFYKRLYNHTPDGNIHNRQEMDDILKYLHDLGMTKLNREAIRDLPAEITEDEVDRAISGLK</sequence>
<dbReference type="Proteomes" id="UP001295444">
    <property type="component" value="Chromosome 03"/>
</dbReference>
<gene>
    <name evidence="1" type="ORF">PECUL_23A033660</name>
</gene>
<dbReference type="AlphaFoldDB" id="A0AAD1RK76"/>
<reference evidence="1" key="1">
    <citation type="submission" date="2022-03" db="EMBL/GenBank/DDBJ databases">
        <authorList>
            <person name="Alioto T."/>
            <person name="Alioto T."/>
            <person name="Gomez Garrido J."/>
        </authorList>
    </citation>
    <scope>NUCLEOTIDE SEQUENCE</scope>
</reference>